<gene>
    <name evidence="1" type="ORF">EBO34_08850</name>
</gene>
<protein>
    <submittedName>
        <fullName evidence="1">Uncharacterized protein</fullName>
    </submittedName>
</protein>
<accession>A0A3M7TYP9</accession>
<evidence type="ECO:0000313" key="2">
    <source>
        <dbReference type="Proteomes" id="UP000278746"/>
    </source>
</evidence>
<proteinExistence type="predicted"/>
<dbReference type="OrthoDB" id="570199at2"/>
<dbReference type="AlphaFoldDB" id="A0A3M7TYP9"/>
<name>A0A3M7TYP9_9BACI</name>
<dbReference type="EMBL" id="RHIB01000001">
    <property type="protein sequence ID" value="RNA70022.1"/>
    <property type="molecule type" value="Genomic_DNA"/>
</dbReference>
<evidence type="ECO:0000313" key="1">
    <source>
        <dbReference type="EMBL" id="RNA70022.1"/>
    </source>
</evidence>
<dbReference type="Proteomes" id="UP000278746">
    <property type="component" value="Unassembled WGS sequence"/>
</dbReference>
<organism evidence="1 2">
    <name type="scientific">Alteribacter keqinensis</name>
    <dbReference type="NCBI Taxonomy" id="2483800"/>
    <lineage>
        <taxon>Bacteria</taxon>
        <taxon>Bacillati</taxon>
        <taxon>Bacillota</taxon>
        <taxon>Bacilli</taxon>
        <taxon>Bacillales</taxon>
        <taxon>Bacillaceae</taxon>
        <taxon>Alteribacter</taxon>
    </lineage>
</organism>
<dbReference type="RefSeq" id="WP_122897534.1">
    <property type="nucleotide sequence ID" value="NZ_RHIB01000001.1"/>
</dbReference>
<comment type="caution">
    <text evidence="1">The sequence shown here is derived from an EMBL/GenBank/DDBJ whole genome shotgun (WGS) entry which is preliminary data.</text>
</comment>
<sequence>MKTVEDLVTTIYGPYIERYRHEFTDNDLTASELGLRKINEFLANNNVVNQFNEKQRIILVASDFDEQTLSAVAWLNSNNVDISCYKLIPFLLKEDVFLHVEKVLPLNVSTDYYVNLMSKRSLALMKKSKSHITRRSLPKIDDMLEWGVVKAGDTIVAKGRIDEATLLMERKEGE</sequence>
<keyword evidence="2" id="KW-1185">Reference proteome</keyword>
<reference evidence="1 2" key="1">
    <citation type="submission" date="2018-10" db="EMBL/GenBank/DDBJ databases">
        <title>Bacillus Keqinensis sp. nov., a moderately halophilic bacterium isolated from a saline-alkaline lake.</title>
        <authorList>
            <person name="Wang H."/>
        </authorList>
    </citation>
    <scope>NUCLEOTIDE SEQUENCE [LARGE SCALE GENOMIC DNA]</scope>
    <source>
        <strain evidence="1 2">KQ-3</strain>
    </source>
</reference>